<dbReference type="RefSeq" id="WP_142494772.1">
    <property type="nucleotide sequence ID" value="NZ_FXTO01000038.1"/>
</dbReference>
<dbReference type="SMART" id="SM00347">
    <property type="entry name" value="HTH_MARR"/>
    <property type="match status" value="1"/>
</dbReference>
<dbReference type="InterPro" id="IPR036388">
    <property type="entry name" value="WH-like_DNA-bd_sf"/>
</dbReference>
<dbReference type="CDD" id="cd00090">
    <property type="entry name" value="HTH_ARSR"/>
    <property type="match status" value="1"/>
</dbReference>
<accession>A0A521FNJ4</accession>
<keyword evidence="6" id="KW-1185">Reference proteome</keyword>
<protein>
    <submittedName>
        <fullName evidence="5">Transcriptional regulator, MarR family</fullName>
    </submittedName>
</protein>
<dbReference type="GO" id="GO:0003700">
    <property type="term" value="F:DNA-binding transcription factor activity"/>
    <property type="evidence" value="ECO:0007669"/>
    <property type="project" value="InterPro"/>
</dbReference>
<evidence type="ECO:0000313" key="6">
    <source>
        <dbReference type="Proteomes" id="UP000316030"/>
    </source>
</evidence>
<proteinExistence type="predicted"/>
<dbReference type="Gene3D" id="1.10.10.10">
    <property type="entry name" value="Winged helix-like DNA-binding domain superfamily/Winged helix DNA-binding domain"/>
    <property type="match status" value="1"/>
</dbReference>
<keyword evidence="2" id="KW-0238">DNA-binding</keyword>
<organism evidence="5 6">
    <name type="scientific">Thalassovita litoralis</name>
    <dbReference type="NCBI Taxonomy" id="1010611"/>
    <lineage>
        <taxon>Bacteria</taxon>
        <taxon>Pseudomonadati</taxon>
        <taxon>Pseudomonadota</taxon>
        <taxon>Alphaproteobacteria</taxon>
        <taxon>Rhodobacterales</taxon>
        <taxon>Roseobacteraceae</taxon>
        <taxon>Thalassovita</taxon>
    </lineage>
</organism>
<dbReference type="PROSITE" id="PS50995">
    <property type="entry name" value="HTH_MARR_2"/>
    <property type="match status" value="1"/>
</dbReference>
<dbReference type="InterPro" id="IPR036390">
    <property type="entry name" value="WH_DNA-bd_sf"/>
</dbReference>
<dbReference type="InterPro" id="IPR011991">
    <property type="entry name" value="ArsR-like_HTH"/>
</dbReference>
<dbReference type="EMBL" id="FXTO01000038">
    <property type="protein sequence ID" value="SMO97704.1"/>
    <property type="molecule type" value="Genomic_DNA"/>
</dbReference>
<feature type="domain" description="HTH marR-type" evidence="4">
    <location>
        <begin position="13"/>
        <end position="142"/>
    </location>
</feature>
<dbReference type="PANTHER" id="PTHR42756:SF1">
    <property type="entry name" value="TRANSCRIPTIONAL REPRESSOR OF EMRAB OPERON"/>
    <property type="match status" value="1"/>
</dbReference>
<gene>
    <name evidence="5" type="ORF">SAMN06265173_13830</name>
</gene>
<dbReference type="GO" id="GO:0003677">
    <property type="term" value="F:DNA binding"/>
    <property type="evidence" value="ECO:0007669"/>
    <property type="project" value="UniProtKB-KW"/>
</dbReference>
<dbReference type="Pfam" id="PF01047">
    <property type="entry name" value="MarR"/>
    <property type="match status" value="1"/>
</dbReference>
<keyword evidence="3" id="KW-0804">Transcription</keyword>
<evidence type="ECO:0000256" key="3">
    <source>
        <dbReference type="ARBA" id="ARBA00023163"/>
    </source>
</evidence>
<evidence type="ECO:0000259" key="4">
    <source>
        <dbReference type="PROSITE" id="PS50995"/>
    </source>
</evidence>
<evidence type="ECO:0000313" key="5">
    <source>
        <dbReference type="EMBL" id="SMO97704.1"/>
    </source>
</evidence>
<dbReference type="InterPro" id="IPR000835">
    <property type="entry name" value="HTH_MarR-typ"/>
</dbReference>
<sequence>MTDAPKSSLNEDYSPVFQDIARFRQLIFDSLLKPHNVTMSQGFVLVQLFRENGLRQADIAQRMQVAPVTTSKLIDKLEAQGYVERRSDPEDRRSNRIWATDRGLAIVKTMTRTVRDIDQIANEGLSDAEFATVIKALTVMRKNLQKAAAQR</sequence>
<name>A0A521FNJ4_9RHOB</name>
<dbReference type="AlphaFoldDB" id="A0A521FNJ4"/>
<evidence type="ECO:0000256" key="1">
    <source>
        <dbReference type="ARBA" id="ARBA00023015"/>
    </source>
</evidence>
<dbReference type="PANTHER" id="PTHR42756">
    <property type="entry name" value="TRANSCRIPTIONAL REGULATOR, MARR"/>
    <property type="match status" value="1"/>
</dbReference>
<keyword evidence="1" id="KW-0805">Transcription regulation</keyword>
<evidence type="ECO:0000256" key="2">
    <source>
        <dbReference type="ARBA" id="ARBA00023125"/>
    </source>
</evidence>
<dbReference type="Proteomes" id="UP000316030">
    <property type="component" value="Unassembled WGS sequence"/>
</dbReference>
<dbReference type="PRINTS" id="PR00598">
    <property type="entry name" value="HTHMARR"/>
</dbReference>
<reference evidence="5 6" key="1">
    <citation type="submission" date="2017-05" db="EMBL/GenBank/DDBJ databases">
        <authorList>
            <person name="Varghese N."/>
            <person name="Submissions S."/>
        </authorList>
    </citation>
    <scope>NUCLEOTIDE SEQUENCE [LARGE SCALE GENOMIC DNA]</scope>
    <source>
        <strain evidence="5 6">DSM 29506</strain>
    </source>
</reference>
<dbReference type="SUPFAM" id="SSF46785">
    <property type="entry name" value="Winged helix' DNA-binding domain"/>
    <property type="match status" value="1"/>
</dbReference>
<dbReference type="OrthoDB" id="8452803at2"/>